<evidence type="ECO:0000313" key="8">
    <source>
        <dbReference type="EMBL" id="VVT57694.1"/>
    </source>
</evidence>
<keyword evidence="4 7" id="KW-0472">Membrane</keyword>
<dbReference type="PANTHER" id="PTHR16201">
    <property type="entry name" value="SEVEN TRANSMEMBRANE PROTEIN 1-RELATED"/>
    <property type="match status" value="1"/>
</dbReference>
<dbReference type="GO" id="GO:0034486">
    <property type="term" value="P:vacuolar transmembrane transport"/>
    <property type="evidence" value="ECO:0007669"/>
    <property type="project" value="UniProtKB-ARBA"/>
</dbReference>
<feature type="transmembrane region" description="Helical" evidence="7">
    <location>
        <begin position="286"/>
        <end position="308"/>
    </location>
</feature>
<evidence type="ECO:0000256" key="4">
    <source>
        <dbReference type="ARBA" id="ARBA00023136"/>
    </source>
</evidence>
<comment type="catalytic activity">
    <reaction evidence="6">
        <text>L-histidine(out) + L-arginine(in) = L-histidine(in) + L-arginine(out)</text>
        <dbReference type="Rhea" id="RHEA:71063"/>
        <dbReference type="ChEBI" id="CHEBI:32682"/>
        <dbReference type="ChEBI" id="CHEBI:57595"/>
    </reaction>
</comment>
<dbReference type="InterPro" id="IPR051415">
    <property type="entry name" value="LAAT-1"/>
</dbReference>
<keyword evidence="2 7" id="KW-0812">Transmembrane</keyword>
<evidence type="ECO:0000256" key="5">
    <source>
        <dbReference type="ARBA" id="ARBA00038039"/>
    </source>
</evidence>
<dbReference type="Proteomes" id="UP000398389">
    <property type="component" value="Unassembled WGS sequence"/>
</dbReference>
<dbReference type="FunFam" id="1.20.1280.290:FF:000012">
    <property type="entry name" value="Vacuolar membrane PQ loop repeat protein"/>
    <property type="match status" value="1"/>
</dbReference>
<dbReference type="AlphaFoldDB" id="A0A5E8C1T3"/>
<dbReference type="Gene3D" id="1.20.1280.290">
    <property type="match status" value="2"/>
</dbReference>
<protein>
    <recommendedName>
        <fullName evidence="10">PQ-loop-domain-containing protein</fullName>
    </recommendedName>
</protein>
<comment type="subcellular location">
    <subcellularLocation>
        <location evidence="1">Membrane</location>
        <topology evidence="1">Multi-pass membrane protein</topology>
    </subcellularLocation>
</comment>
<reference evidence="8 9" key="1">
    <citation type="submission" date="2019-09" db="EMBL/GenBank/DDBJ databases">
        <authorList>
            <person name="Brejova B."/>
        </authorList>
    </citation>
    <scope>NUCLEOTIDE SEQUENCE [LARGE SCALE GENOMIC DNA]</scope>
</reference>
<proteinExistence type="inferred from homology"/>
<sequence>MVLPPAFAFDSRALSGITGSISISCWIIVFTPQLYENFCRKSASGLSLTFLLMWLVGDILNVAGSILQGVLPTTIALAVYYTIADIVLLIQIFLYNRKKILSEKITIISSSTPLLEDEYSAGVTTDTILPRSKTSDTNLSTSHGTFDLEQDQYSSCDHSTASTASSIKSAKISFRRRVLINLLLVTGVIVAGITGWAVSQFCHSATPSPSPSAPLEFNFWGQVFGWSCAPIYLSSRIPQIVLNFKRKSVEGVSFLFFLFACLGNLNFIISIISLDTSWKYLLINGSWLAGSAGALFMDIIIFFQFWIYNCNEEEDEKI</sequence>
<dbReference type="RefSeq" id="XP_031856428.1">
    <property type="nucleotide sequence ID" value="XM_032000537.1"/>
</dbReference>
<dbReference type="PANTHER" id="PTHR16201:SF35">
    <property type="entry name" value="VACUOLAR AMINO ACID TRANSPORTER YPQ1-RELATED"/>
    <property type="match status" value="1"/>
</dbReference>
<name>A0A5E8C1T3_9ASCO</name>
<keyword evidence="3 7" id="KW-1133">Transmembrane helix</keyword>
<evidence type="ECO:0008006" key="10">
    <source>
        <dbReference type="Google" id="ProtNLM"/>
    </source>
</evidence>
<dbReference type="OrthoDB" id="8048523at2759"/>
<dbReference type="GeneID" id="43584637"/>
<dbReference type="GO" id="GO:0098852">
    <property type="term" value="C:lytic vacuole membrane"/>
    <property type="evidence" value="ECO:0007669"/>
    <property type="project" value="UniProtKB-ARBA"/>
</dbReference>
<feature type="transmembrane region" description="Helical" evidence="7">
    <location>
        <begin position="178"/>
        <end position="197"/>
    </location>
</feature>
<feature type="transmembrane region" description="Helical" evidence="7">
    <location>
        <begin position="12"/>
        <end position="31"/>
    </location>
</feature>
<keyword evidence="9" id="KW-1185">Reference proteome</keyword>
<evidence type="ECO:0000256" key="6">
    <source>
        <dbReference type="ARBA" id="ARBA00050768"/>
    </source>
</evidence>
<feature type="transmembrane region" description="Helical" evidence="7">
    <location>
        <begin position="75"/>
        <end position="95"/>
    </location>
</feature>
<dbReference type="Pfam" id="PF04193">
    <property type="entry name" value="PQ-loop"/>
    <property type="match status" value="2"/>
</dbReference>
<feature type="transmembrane region" description="Helical" evidence="7">
    <location>
        <begin position="254"/>
        <end position="274"/>
    </location>
</feature>
<comment type="similarity">
    <text evidence="5">Belongs to the laat-1 family.</text>
</comment>
<dbReference type="FunFam" id="1.20.1280.290:FF:000009">
    <property type="entry name" value="PQ loop repeat family protein"/>
    <property type="match status" value="1"/>
</dbReference>
<accession>A0A5E8C1T3</accession>
<gene>
    <name evidence="8" type="ORF">SAPINGB_P005823</name>
</gene>
<evidence type="ECO:0000256" key="7">
    <source>
        <dbReference type="SAM" id="Phobius"/>
    </source>
</evidence>
<organism evidence="8 9">
    <name type="scientific">Magnusiomyces paraingens</name>
    <dbReference type="NCBI Taxonomy" id="2606893"/>
    <lineage>
        <taxon>Eukaryota</taxon>
        <taxon>Fungi</taxon>
        <taxon>Dikarya</taxon>
        <taxon>Ascomycota</taxon>
        <taxon>Saccharomycotina</taxon>
        <taxon>Dipodascomycetes</taxon>
        <taxon>Dipodascales</taxon>
        <taxon>Dipodascaceae</taxon>
        <taxon>Magnusiomyces</taxon>
    </lineage>
</organism>
<evidence type="ECO:0000313" key="9">
    <source>
        <dbReference type="Proteomes" id="UP000398389"/>
    </source>
</evidence>
<evidence type="ECO:0000256" key="2">
    <source>
        <dbReference type="ARBA" id="ARBA00022692"/>
    </source>
</evidence>
<feature type="transmembrane region" description="Helical" evidence="7">
    <location>
        <begin position="43"/>
        <end position="63"/>
    </location>
</feature>
<dbReference type="EMBL" id="CABVLU010000005">
    <property type="protein sequence ID" value="VVT57694.1"/>
    <property type="molecule type" value="Genomic_DNA"/>
</dbReference>
<evidence type="ECO:0000256" key="3">
    <source>
        <dbReference type="ARBA" id="ARBA00022989"/>
    </source>
</evidence>
<dbReference type="GO" id="GO:0015174">
    <property type="term" value="F:basic amino acid transmembrane transporter activity"/>
    <property type="evidence" value="ECO:0007669"/>
    <property type="project" value="UniProtKB-ARBA"/>
</dbReference>
<evidence type="ECO:0000256" key="1">
    <source>
        <dbReference type="ARBA" id="ARBA00004141"/>
    </source>
</evidence>
<dbReference type="InterPro" id="IPR006603">
    <property type="entry name" value="PQ-loop_rpt"/>
</dbReference>
<dbReference type="SMART" id="SM00679">
    <property type="entry name" value="CTNS"/>
    <property type="match status" value="2"/>
</dbReference>